<organism evidence="2 5">
    <name type="scientific">Puccinia graminis f. sp. tritici</name>
    <dbReference type="NCBI Taxonomy" id="56615"/>
    <lineage>
        <taxon>Eukaryota</taxon>
        <taxon>Fungi</taxon>
        <taxon>Dikarya</taxon>
        <taxon>Basidiomycota</taxon>
        <taxon>Pucciniomycotina</taxon>
        <taxon>Pucciniomycetes</taxon>
        <taxon>Pucciniales</taxon>
        <taxon>Pucciniaceae</taxon>
        <taxon>Puccinia</taxon>
    </lineage>
</organism>
<name>A0A5B0NGH5_PUCGR</name>
<protein>
    <submittedName>
        <fullName evidence="2">Uncharacterized protein</fullName>
    </submittedName>
</protein>
<reference evidence="4 5" key="1">
    <citation type="submission" date="2019-05" db="EMBL/GenBank/DDBJ databases">
        <title>Emergence of the Ug99 lineage of the wheat stem rust pathogen through somatic hybridization.</title>
        <authorList>
            <person name="Li F."/>
            <person name="Upadhyaya N.M."/>
            <person name="Sperschneider J."/>
            <person name="Matny O."/>
            <person name="Nguyen-Phuc H."/>
            <person name="Mago R."/>
            <person name="Raley C."/>
            <person name="Miller M.E."/>
            <person name="Silverstein K.A.T."/>
            <person name="Henningsen E."/>
            <person name="Hirsch C.D."/>
            <person name="Visser B."/>
            <person name="Pretorius Z.A."/>
            <person name="Steffenson B.J."/>
            <person name="Schwessinger B."/>
            <person name="Dodds P.N."/>
            <person name="Figueroa M."/>
        </authorList>
    </citation>
    <scope>NUCLEOTIDE SEQUENCE [LARGE SCALE GENOMIC DNA]</scope>
    <source>
        <strain evidence="3">21-0</strain>
        <strain evidence="2 5">Ug99</strain>
    </source>
</reference>
<accession>A0A5B0NGH5</accession>
<evidence type="ECO:0000313" key="4">
    <source>
        <dbReference type="Proteomes" id="UP000324748"/>
    </source>
</evidence>
<dbReference type="AlphaFoldDB" id="A0A5B0NGH5"/>
<evidence type="ECO:0000313" key="3">
    <source>
        <dbReference type="EMBL" id="KAA1105443.1"/>
    </source>
</evidence>
<evidence type="ECO:0000313" key="5">
    <source>
        <dbReference type="Proteomes" id="UP000325313"/>
    </source>
</evidence>
<comment type="caution">
    <text evidence="2">The sequence shown here is derived from an EMBL/GenBank/DDBJ whole genome shotgun (WGS) entry which is preliminary data.</text>
</comment>
<dbReference type="EMBL" id="VSWC01000040">
    <property type="protein sequence ID" value="KAA1105443.1"/>
    <property type="molecule type" value="Genomic_DNA"/>
</dbReference>
<keyword evidence="4" id="KW-1185">Reference proteome</keyword>
<dbReference type="Proteomes" id="UP000325313">
    <property type="component" value="Unassembled WGS sequence"/>
</dbReference>
<keyword evidence="1" id="KW-0472">Membrane</keyword>
<sequence>MIAVHIFMVFLKDSGRFQGFKLTLAHRNKEDFAPDKSTSTPQREFPSLLTNPSIVARQFLIMHSFIPLVFLFAMMVVRLEATAFVKCLNANFPQPVCRRQATSSTPELLVGMYAHFQESFTCSANKNDSKPWKCCGATIFRPGTVRYDITESLKTCRTPTPAL</sequence>
<keyword evidence="1" id="KW-0812">Transmembrane</keyword>
<evidence type="ECO:0000313" key="2">
    <source>
        <dbReference type="EMBL" id="KAA1088451.1"/>
    </source>
</evidence>
<gene>
    <name evidence="3" type="ORF">PGT21_007553</name>
    <name evidence="2" type="ORF">PGTUg99_028951</name>
</gene>
<proteinExistence type="predicted"/>
<dbReference type="EMBL" id="VDEP01000406">
    <property type="protein sequence ID" value="KAA1088451.1"/>
    <property type="molecule type" value="Genomic_DNA"/>
</dbReference>
<keyword evidence="1" id="KW-1133">Transmembrane helix</keyword>
<feature type="transmembrane region" description="Helical" evidence="1">
    <location>
        <begin position="54"/>
        <end position="77"/>
    </location>
</feature>
<dbReference type="Proteomes" id="UP000324748">
    <property type="component" value="Unassembled WGS sequence"/>
</dbReference>
<evidence type="ECO:0000256" key="1">
    <source>
        <dbReference type="SAM" id="Phobius"/>
    </source>
</evidence>